<gene>
    <name evidence="1" type="ORF">GT712_06150</name>
</gene>
<name>A0A6L8XRS6_9FIRM</name>
<sequence>MMKRIAEGTTRIFLACGATDFRKQISGLAATVSLSFKLDPYNMERETNIALFPYSEKQKRSYQNISNVSALHQMLHCFVIKTGSG</sequence>
<accession>A0A6L8XRS6</accession>
<dbReference type="RefSeq" id="WP_161276076.1">
    <property type="nucleotide sequence ID" value="NZ_WWUZ01000072.1"/>
</dbReference>
<protein>
    <recommendedName>
        <fullName evidence="3">Transposase</fullName>
    </recommendedName>
</protein>
<comment type="caution">
    <text evidence="1">The sequence shown here is derived from an EMBL/GenBank/DDBJ whole genome shotgun (WGS) entry which is preliminary data.</text>
</comment>
<dbReference type="AlphaFoldDB" id="A0A6L8XRS6"/>
<dbReference type="Pfam" id="PF05717">
    <property type="entry name" value="TnpB_IS66"/>
    <property type="match status" value="1"/>
</dbReference>
<reference evidence="1 2" key="1">
    <citation type="journal article" date="2019" name="Nat. Med.">
        <title>A library of human gut bacterial isolates paired with longitudinal multiomics data enables mechanistic microbiome research.</title>
        <authorList>
            <person name="Poyet M."/>
            <person name="Groussin M."/>
            <person name="Gibbons S.M."/>
            <person name="Avila-Pacheco J."/>
            <person name="Jiang X."/>
            <person name="Kearney S.M."/>
            <person name="Perrotta A.R."/>
            <person name="Berdy B."/>
            <person name="Zhao S."/>
            <person name="Lieberman T.D."/>
            <person name="Swanson P.K."/>
            <person name="Smith M."/>
            <person name="Roesemann S."/>
            <person name="Alexander J.E."/>
            <person name="Rich S.A."/>
            <person name="Livny J."/>
            <person name="Vlamakis H."/>
            <person name="Clish C."/>
            <person name="Bullock K."/>
            <person name="Deik A."/>
            <person name="Scott J."/>
            <person name="Pierce K.A."/>
            <person name="Xavier R.J."/>
            <person name="Alm E.J."/>
        </authorList>
    </citation>
    <scope>NUCLEOTIDE SEQUENCE [LARGE SCALE GENOMIC DNA]</scope>
    <source>
        <strain evidence="1 2">BIOML-A12</strain>
    </source>
</reference>
<organism evidence="1 2">
    <name type="scientific">Blautia wexlerae</name>
    <dbReference type="NCBI Taxonomy" id="418240"/>
    <lineage>
        <taxon>Bacteria</taxon>
        <taxon>Bacillati</taxon>
        <taxon>Bacillota</taxon>
        <taxon>Clostridia</taxon>
        <taxon>Lachnospirales</taxon>
        <taxon>Lachnospiraceae</taxon>
        <taxon>Blautia</taxon>
    </lineage>
</organism>
<evidence type="ECO:0000313" key="2">
    <source>
        <dbReference type="Proteomes" id="UP000477156"/>
    </source>
</evidence>
<dbReference type="InterPro" id="IPR008878">
    <property type="entry name" value="Transposase_IS66_Orf2"/>
</dbReference>
<dbReference type="EMBL" id="WWVF01000009">
    <property type="protein sequence ID" value="MZS88675.1"/>
    <property type="molecule type" value="Genomic_DNA"/>
</dbReference>
<dbReference type="Proteomes" id="UP000477156">
    <property type="component" value="Unassembled WGS sequence"/>
</dbReference>
<proteinExistence type="predicted"/>
<evidence type="ECO:0000313" key="1">
    <source>
        <dbReference type="EMBL" id="MZS88675.1"/>
    </source>
</evidence>
<evidence type="ECO:0008006" key="3">
    <source>
        <dbReference type="Google" id="ProtNLM"/>
    </source>
</evidence>